<sequence length="55" mass="6475">MSENVRKYRVVQQDLEFYVFVGGKTESLRSGKKNGKNYVERCPDVSHYNRKAYSL</sequence>
<dbReference type="Proteomes" id="UP000789702">
    <property type="component" value="Unassembled WGS sequence"/>
</dbReference>
<name>A0ACA9N8N6_9GLOM</name>
<protein>
    <submittedName>
        <fullName evidence="1">5433_t:CDS:1</fullName>
    </submittedName>
</protein>
<evidence type="ECO:0000313" key="2">
    <source>
        <dbReference type="Proteomes" id="UP000789702"/>
    </source>
</evidence>
<evidence type="ECO:0000313" key="1">
    <source>
        <dbReference type="EMBL" id="CAG8639924.1"/>
    </source>
</evidence>
<proteinExistence type="predicted"/>
<keyword evidence="2" id="KW-1185">Reference proteome</keyword>
<gene>
    <name evidence="1" type="ORF">DHETER_LOCUS8798</name>
</gene>
<organism evidence="1 2">
    <name type="scientific">Dentiscutata heterogama</name>
    <dbReference type="NCBI Taxonomy" id="1316150"/>
    <lineage>
        <taxon>Eukaryota</taxon>
        <taxon>Fungi</taxon>
        <taxon>Fungi incertae sedis</taxon>
        <taxon>Mucoromycota</taxon>
        <taxon>Glomeromycotina</taxon>
        <taxon>Glomeromycetes</taxon>
        <taxon>Diversisporales</taxon>
        <taxon>Gigasporaceae</taxon>
        <taxon>Dentiscutata</taxon>
    </lineage>
</organism>
<feature type="non-terminal residue" evidence="1">
    <location>
        <position position="55"/>
    </location>
</feature>
<comment type="caution">
    <text evidence="1">The sequence shown here is derived from an EMBL/GenBank/DDBJ whole genome shotgun (WGS) entry which is preliminary data.</text>
</comment>
<dbReference type="EMBL" id="CAJVPU010014414">
    <property type="protein sequence ID" value="CAG8639924.1"/>
    <property type="molecule type" value="Genomic_DNA"/>
</dbReference>
<accession>A0ACA9N8N6</accession>
<reference evidence="1" key="1">
    <citation type="submission" date="2021-06" db="EMBL/GenBank/DDBJ databases">
        <authorList>
            <person name="Kallberg Y."/>
            <person name="Tangrot J."/>
            <person name="Rosling A."/>
        </authorList>
    </citation>
    <scope>NUCLEOTIDE SEQUENCE</scope>
    <source>
        <strain evidence="1">IL203A</strain>
    </source>
</reference>